<evidence type="ECO:0000313" key="3">
    <source>
        <dbReference type="Proteomes" id="UP000289856"/>
    </source>
</evidence>
<organism evidence="2 3">
    <name type="scientific">Cohnella abietis</name>
    <dbReference type="NCBI Taxonomy" id="2507935"/>
    <lineage>
        <taxon>Bacteria</taxon>
        <taxon>Bacillati</taxon>
        <taxon>Bacillota</taxon>
        <taxon>Bacilli</taxon>
        <taxon>Bacillales</taxon>
        <taxon>Paenibacillaceae</taxon>
        <taxon>Cohnella</taxon>
    </lineage>
</organism>
<dbReference type="AlphaFoldDB" id="A0A3T1DEN4"/>
<dbReference type="RefSeq" id="WP_130616058.1">
    <property type="nucleotide sequence ID" value="NZ_AP019400.1"/>
</dbReference>
<keyword evidence="1" id="KW-1133">Transmembrane helix</keyword>
<reference evidence="2 3" key="1">
    <citation type="submission" date="2019-01" db="EMBL/GenBank/DDBJ databases">
        <title>Complete genome sequence of Cohnella hallensis HS21 isolated from Korean fir (Abies koreana) rhizospheric soil.</title>
        <authorList>
            <person name="Jiang L."/>
            <person name="Kang S.W."/>
            <person name="Kim S."/>
            <person name="Jung J."/>
            <person name="Kim C.Y."/>
            <person name="Kim D.H."/>
            <person name="Kim S.W."/>
            <person name="Lee J."/>
        </authorList>
    </citation>
    <scope>NUCLEOTIDE SEQUENCE [LARGE SCALE GENOMIC DNA]</scope>
    <source>
        <strain evidence="2 3">HS21</strain>
    </source>
</reference>
<protein>
    <submittedName>
        <fullName evidence="2">Uncharacterized protein</fullName>
    </submittedName>
</protein>
<dbReference type="KEGG" id="cohn:KCTCHS21_59580"/>
<gene>
    <name evidence="2" type="ORF">KCTCHS21_59580</name>
</gene>
<evidence type="ECO:0000313" key="2">
    <source>
        <dbReference type="EMBL" id="BBI36559.1"/>
    </source>
</evidence>
<feature type="transmembrane region" description="Helical" evidence="1">
    <location>
        <begin position="52"/>
        <end position="72"/>
    </location>
</feature>
<sequence>MNSLSNPDWYDALKDDQPLRTRTFTEELATDIYTKALASPARKTFFFHKRRILGAAIIAVAACMVFLFTNTLESNVAPASPPKIGSEAGPLDPQIRDTLINSRLIREGKKEILLEKRINGNHVLIYSAPPASAESASLIIDILKWTDYGDDHSVGTGLDGWSQAYSGQGEDKASMMPGVTWGGEIGYGDLKLFNGNITESNISGIRVVDGSGKQWDAHIFPSSDGSRYWFVDIAELVKNYKIEALDAQGAVLSSFSPNF</sequence>
<dbReference type="Proteomes" id="UP000289856">
    <property type="component" value="Chromosome"/>
</dbReference>
<keyword evidence="1" id="KW-0472">Membrane</keyword>
<dbReference type="EMBL" id="AP019400">
    <property type="protein sequence ID" value="BBI36559.1"/>
    <property type="molecule type" value="Genomic_DNA"/>
</dbReference>
<keyword evidence="1" id="KW-0812">Transmembrane</keyword>
<dbReference type="OrthoDB" id="2579542at2"/>
<keyword evidence="3" id="KW-1185">Reference proteome</keyword>
<proteinExistence type="predicted"/>
<accession>A0A3T1DEN4</accession>
<name>A0A3T1DEN4_9BACL</name>
<evidence type="ECO:0000256" key="1">
    <source>
        <dbReference type="SAM" id="Phobius"/>
    </source>
</evidence>